<dbReference type="EMBL" id="SRLO01008241">
    <property type="protein sequence ID" value="TNN27476.1"/>
    <property type="molecule type" value="Genomic_DNA"/>
</dbReference>
<protein>
    <submittedName>
        <fullName evidence="1">Uncharacterized protein</fullName>
    </submittedName>
</protein>
<dbReference type="Proteomes" id="UP000314294">
    <property type="component" value="Unassembled WGS sequence"/>
</dbReference>
<name>A0A4Z2EF18_9TELE</name>
<dbReference type="AlphaFoldDB" id="A0A4Z2EF18"/>
<accession>A0A4Z2EF18</accession>
<proteinExistence type="predicted"/>
<evidence type="ECO:0000313" key="2">
    <source>
        <dbReference type="Proteomes" id="UP000314294"/>
    </source>
</evidence>
<organism evidence="1 2">
    <name type="scientific">Liparis tanakae</name>
    <name type="common">Tanaka's snailfish</name>
    <dbReference type="NCBI Taxonomy" id="230148"/>
    <lineage>
        <taxon>Eukaryota</taxon>
        <taxon>Metazoa</taxon>
        <taxon>Chordata</taxon>
        <taxon>Craniata</taxon>
        <taxon>Vertebrata</taxon>
        <taxon>Euteleostomi</taxon>
        <taxon>Actinopterygii</taxon>
        <taxon>Neopterygii</taxon>
        <taxon>Teleostei</taxon>
        <taxon>Neoteleostei</taxon>
        <taxon>Acanthomorphata</taxon>
        <taxon>Eupercaria</taxon>
        <taxon>Perciformes</taxon>
        <taxon>Cottioidei</taxon>
        <taxon>Cottales</taxon>
        <taxon>Liparidae</taxon>
        <taxon>Liparis</taxon>
    </lineage>
</organism>
<evidence type="ECO:0000313" key="1">
    <source>
        <dbReference type="EMBL" id="TNN27476.1"/>
    </source>
</evidence>
<comment type="caution">
    <text evidence="1">The sequence shown here is derived from an EMBL/GenBank/DDBJ whole genome shotgun (WGS) entry which is preliminary data.</text>
</comment>
<keyword evidence="2" id="KW-1185">Reference proteome</keyword>
<reference evidence="1 2" key="1">
    <citation type="submission" date="2019-03" db="EMBL/GenBank/DDBJ databases">
        <title>First draft genome of Liparis tanakae, snailfish: a comprehensive survey of snailfish specific genes.</title>
        <authorList>
            <person name="Kim W."/>
            <person name="Song I."/>
            <person name="Jeong J.-H."/>
            <person name="Kim D."/>
            <person name="Kim S."/>
            <person name="Ryu S."/>
            <person name="Song J.Y."/>
            <person name="Lee S.K."/>
        </authorList>
    </citation>
    <scope>NUCLEOTIDE SEQUENCE [LARGE SCALE GENOMIC DNA]</scope>
    <source>
        <tissue evidence="1">Muscle</tissue>
    </source>
</reference>
<sequence>MTAWLQITQPWIRPATRIPSTQSSVWQAVRGCCTTRATASLARRCSPT</sequence>
<gene>
    <name evidence="1" type="ORF">EYF80_062380</name>
</gene>